<keyword evidence="4" id="KW-1185">Reference proteome</keyword>
<feature type="domain" description="N-acetyltransferase" evidence="2">
    <location>
        <begin position="5"/>
        <end position="212"/>
    </location>
</feature>
<protein>
    <recommendedName>
        <fullName evidence="2">N-acetyltransferase domain-containing protein</fullName>
    </recommendedName>
</protein>
<dbReference type="Gene3D" id="3.40.630.30">
    <property type="match status" value="1"/>
</dbReference>
<evidence type="ECO:0000313" key="4">
    <source>
        <dbReference type="Proteomes" id="UP000078503"/>
    </source>
</evidence>
<proteinExistence type="predicted"/>
<evidence type="ECO:0000256" key="1">
    <source>
        <dbReference type="ARBA" id="ARBA00022679"/>
    </source>
</evidence>
<accession>A0A178KL59</accession>
<dbReference type="InterPro" id="IPR050769">
    <property type="entry name" value="NAT_camello-type"/>
</dbReference>
<dbReference type="InterPro" id="IPR000182">
    <property type="entry name" value="GNAT_dom"/>
</dbReference>
<dbReference type="PANTHER" id="PTHR13947:SF37">
    <property type="entry name" value="LD18367P"/>
    <property type="match status" value="1"/>
</dbReference>
<dbReference type="OrthoDB" id="8304386at2"/>
<dbReference type="SUPFAM" id="SSF55729">
    <property type="entry name" value="Acyl-CoA N-acyltransferases (Nat)"/>
    <property type="match status" value="1"/>
</dbReference>
<dbReference type="EMBL" id="LVHF01000012">
    <property type="protein sequence ID" value="OAN18059.1"/>
    <property type="molecule type" value="Genomic_DNA"/>
</dbReference>
<dbReference type="Proteomes" id="UP000078503">
    <property type="component" value="Unassembled WGS sequence"/>
</dbReference>
<organism evidence="3 4">
    <name type="scientific">Photobacterium jeanii</name>
    <dbReference type="NCBI Taxonomy" id="858640"/>
    <lineage>
        <taxon>Bacteria</taxon>
        <taxon>Pseudomonadati</taxon>
        <taxon>Pseudomonadota</taxon>
        <taxon>Gammaproteobacteria</taxon>
        <taxon>Vibrionales</taxon>
        <taxon>Vibrionaceae</taxon>
        <taxon>Photobacterium</taxon>
    </lineage>
</organism>
<sequence>METNISYRQYRDSDYQACEDLVKQAWCFDKHFPSKSMADVLGFFYTSGAPLVSNFSLVAEVEGKVVGFIFGINKGKPQHSIPMSYRVKALSMLAKYWLSPSASWQQKKAVMRDFALHSNNRNALREEWGSELLLFVIDEKYQGAGIGSRMTKAFLQDCRDSGVSEVTVEANRDGASLFYEKQGFEYKGQFDSPLHQRCSNCSEACLYINTLNLSE</sequence>
<evidence type="ECO:0000313" key="3">
    <source>
        <dbReference type="EMBL" id="OAN18059.1"/>
    </source>
</evidence>
<dbReference type="RefSeq" id="WP_068327964.1">
    <property type="nucleotide sequence ID" value="NZ_LVHF01000012.1"/>
</dbReference>
<comment type="caution">
    <text evidence="3">The sequence shown here is derived from an EMBL/GenBank/DDBJ whole genome shotgun (WGS) entry which is preliminary data.</text>
</comment>
<keyword evidence="1" id="KW-0808">Transferase</keyword>
<gene>
    <name evidence="3" type="ORF">A3K86_03845</name>
</gene>
<dbReference type="PROSITE" id="PS51186">
    <property type="entry name" value="GNAT"/>
    <property type="match status" value="1"/>
</dbReference>
<reference evidence="3 4" key="1">
    <citation type="submission" date="2016-03" db="EMBL/GenBank/DDBJ databases">
        <title>Photobacterium proteolyticum sp. nov. a protease producing bacterium isolated from ocean sediments of Laizhou Bay.</title>
        <authorList>
            <person name="Li Y."/>
        </authorList>
    </citation>
    <scope>NUCLEOTIDE SEQUENCE [LARGE SCALE GENOMIC DNA]</scope>
    <source>
        <strain evidence="3 4">R-40508</strain>
    </source>
</reference>
<dbReference type="Pfam" id="PF00583">
    <property type="entry name" value="Acetyltransf_1"/>
    <property type="match status" value="1"/>
</dbReference>
<name>A0A178KL59_9GAMM</name>
<dbReference type="CDD" id="cd04301">
    <property type="entry name" value="NAT_SF"/>
    <property type="match status" value="1"/>
</dbReference>
<dbReference type="AlphaFoldDB" id="A0A178KL59"/>
<dbReference type="GO" id="GO:0008080">
    <property type="term" value="F:N-acetyltransferase activity"/>
    <property type="evidence" value="ECO:0007669"/>
    <property type="project" value="InterPro"/>
</dbReference>
<dbReference type="STRING" id="858640.A3K86_03845"/>
<dbReference type="PANTHER" id="PTHR13947">
    <property type="entry name" value="GNAT FAMILY N-ACETYLTRANSFERASE"/>
    <property type="match status" value="1"/>
</dbReference>
<evidence type="ECO:0000259" key="2">
    <source>
        <dbReference type="PROSITE" id="PS51186"/>
    </source>
</evidence>
<dbReference type="InterPro" id="IPR016181">
    <property type="entry name" value="Acyl_CoA_acyltransferase"/>
</dbReference>